<dbReference type="VEuPathDB" id="MicrosporidiaDB:AEWD_041000"/>
<dbReference type="AlphaFoldDB" id="M1K345"/>
<accession>M1K345</accession>
<name>M1K345_ENCCN</name>
<dbReference type="EMBL" id="KC513606">
    <property type="protein sequence ID" value="AGE95263.1"/>
    <property type="molecule type" value="Genomic_DNA"/>
</dbReference>
<organism evidence="1">
    <name type="scientific">Encephalitozoon cuniculi</name>
    <name type="common">Microsporidian parasite</name>
    <dbReference type="NCBI Taxonomy" id="6035"/>
    <lineage>
        <taxon>Eukaryota</taxon>
        <taxon>Fungi</taxon>
        <taxon>Fungi incertae sedis</taxon>
        <taxon>Microsporidia</taxon>
        <taxon>Unikaryonidae</taxon>
        <taxon>Encephalitozoon</taxon>
    </lineage>
</organism>
<dbReference type="VEuPathDB" id="MicrosporidiaDB:AEWQ_040990"/>
<proteinExistence type="predicted"/>
<dbReference type="VEuPathDB" id="MicrosporidiaDB:AEWR_040990"/>
<dbReference type="VEuPathDB" id="MicrosporidiaDB:ECU04_1040"/>
<gene>
    <name evidence="1" type="ORF">ECU04_1040</name>
</gene>
<protein>
    <submittedName>
        <fullName evidence="1">Uncharacterized protein</fullName>
    </submittedName>
</protein>
<dbReference type="VEuPathDB" id="MicrosporidiaDB:M970_040990"/>
<reference evidence="1" key="1">
    <citation type="journal article" date="2013" name="Eukaryot. Cell">
        <title>Extremely Reduced Levels of Heterozygosity in the Vertebrate Pathogen Encephalitozoon cuniculi.</title>
        <authorList>
            <person name="Selman M."/>
            <person name="Sak B."/>
            <person name="Kvac M."/>
            <person name="Farinelli L."/>
            <person name="Weiss L.M."/>
            <person name="Corradi N."/>
        </authorList>
    </citation>
    <scope>NUCLEOTIDE SEQUENCE</scope>
</reference>
<evidence type="ECO:0000313" key="1">
    <source>
        <dbReference type="EMBL" id="AGE95263.1"/>
    </source>
</evidence>
<sequence length="295" mass="34211">MLVLANINREMSFEVSRVNGRVFLTGSLDGIEYRGSEWNSPCSYYVVESSGDVLDFGKASEAKIVVFETVYETGLSHKETNLEELIFSFGNRKYVEYLKRKEIDGYSKRLFMPKLKYKNQILPPIDEEASSPEKRFVLEKMFPADVLESFSKIKLDSVLLHPDLMGLRQNMRYKTHFLLADCIIKLMEKKYVTNDCLSDSGYSSFFVMVKDEVENGRLTPLCRDRLAVLCYILFLQIEGFCVKYKLLPDFKFSKKKVVNIFNLMGFPYHLKTDVFKPMERAVCRSDIENQVHSMG</sequence>